<proteinExistence type="predicted"/>
<reference evidence="1 2" key="1">
    <citation type="journal article" date="2014" name="Proc. Natl. Acad. Sci. U.S.A.">
        <title>Thirty-thousand-year-old distant relative of giant icosahedral DNA viruses with a pandoravirus morphology.</title>
        <authorList>
            <person name="Legendre M."/>
            <person name="Bartoli J."/>
            <person name="Shmakova L."/>
            <person name="Jeudy S."/>
            <person name="Labadie K."/>
            <person name="Adrait A."/>
            <person name="Lescot M."/>
            <person name="Poirot O."/>
            <person name="Bertaux L."/>
            <person name="Bruley C."/>
            <person name="Coute Y."/>
            <person name="Rivkina E."/>
            <person name="Abergel C."/>
            <person name="Claverie J.M."/>
        </authorList>
    </citation>
    <scope>NUCLEOTIDE SEQUENCE [LARGE SCALE GENOMIC DNA]</scope>
    <source>
        <strain evidence="1">P1084-T</strain>
    </source>
</reference>
<dbReference type="OrthoDB" id="40715at10239"/>
<dbReference type="Proteomes" id="UP000202176">
    <property type="component" value="Segment"/>
</dbReference>
<dbReference type="EMBL" id="KF740664">
    <property type="protein sequence ID" value="AHH01620.1"/>
    <property type="molecule type" value="Genomic_DNA"/>
</dbReference>
<dbReference type="PROSITE" id="PS51257">
    <property type="entry name" value="PROKAR_LIPOPROTEIN"/>
    <property type="match status" value="1"/>
</dbReference>
<accession>W5SA33</accession>
<evidence type="ECO:0000313" key="1">
    <source>
        <dbReference type="EMBL" id="AHH01620.1"/>
    </source>
</evidence>
<dbReference type="RefSeq" id="YP_009000955.1">
    <property type="nucleotide sequence ID" value="NC_023423.1"/>
</dbReference>
<evidence type="ECO:0000313" key="2">
    <source>
        <dbReference type="Proteomes" id="UP000202176"/>
    </source>
</evidence>
<gene>
    <name evidence="1" type="ORF">pv_53</name>
</gene>
<dbReference type="KEGG" id="vg:18266081"/>
<sequence length="124" mass="13573">MKASSVASFFSFLVICSLILLLISCANSIVRTGRLIHICPQLKFSNDCLNHCGCGWCEHTTGDQTSGTCYPSQNFCSGERYLVSECSYLTSAFDMVTEISLPFSLISFIGLAVSGHYARKEHLA</sequence>
<protein>
    <submittedName>
        <fullName evidence="1">Uncharacterized protein</fullName>
    </submittedName>
</protein>
<organism evidence="1 2">
    <name type="scientific">Pithovirus sibericum</name>
    <dbReference type="NCBI Taxonomy" id="1450746"/>
    <lineage>
        <taxon>Viruses</taxon>
        <taxon>Pithoviruses</taxon>
        <taxon>Orthopithovirinae</taxon>
        <taxon>Alphapithovirus</taxon>
        <taxon>Alphapithovirus sibericum</taxon>
    </lineage>
</organism>
<dbReference type="GeneID" id="18266081"/>
<keyword evidence="2" id="KW-1185">Reference proteome</keyword>
<name>W5SA33_9VIRU</name>